<dbReference type="InParanoid" id="A0A1V8TPG3"/>
<dbReference type="EMBL" id="NAJO01000003">
    <property type="protein sequence ID" value="OQO13267.1"/>
    <property type="molecule type" value="Genomic_DNA"/>
</dbReference>
<protein>
    <submittedName>
        <fullName evidence="2">Uncharacterized protein</fullName>
    </submittedName>
</protein>
<organism evidence="2 3">
    <name type="scientific">Cryoendolithus antarcticus</name>
    <dbReference type="NCBI Taxonomy" id="1507870"/>
    <lineage>
        <taxon>Eukaryota</taxon>
        <taxon>Fungi</taxon>
        <taxon>Dikarya</taxon>
        <taxon>Ascomycota</taxon>
        <taxon>Pezizomycotina</taxon>
        <taxon>Dothideomycetes</taxon>
        <taxon>Dothideomycetidae</taxon>
        <taxon>Cladosporiales</taxon>
        <taxon>Cladosporiaceae</taxon>
        <taxon>Cryoendolithus</taxon>
    </lineage>
</organism>
<feature type="compositionally biased region" description="Basic and acidic residues" evidence="1">
    <location>
        <begin position="58"/>
        <end position="70"/>
    </location>
</feature>
<evidence type="ECO:0000313" key="3">
    <source>
        <dbReference type="Proteomes" id="UP000192596"/>
    </source>
</evidence>
<sequence length="299" mass="31954">MSDDSQGEAHRADEASGAPAGTGVTTLVADFEQKSTFNDPIPAHSLANGSESALSVTRVDKSSSKSKSEAFKADWAARYLAKEIGHVKALEVNVGTDATSLKSSSNKKRSYGESVHGDAKAEPSKDVNNSSRSHSQVPTSPGSSITQSLEEPGTLIDDPPSLQPASAGTSQAISDAIPGADQDSLSVCERFDEINAVVSADDTESPGSLDEDAVDGFGSPLEEAIGIPDSFLDEDDNEFKNWYDLEEDAIKRAKSGIFSVYKALCLRQALRRQTTPHKNVYQTARGRVWIGTHFYLILD</sequence>
<dbReference type="Proteomes" id="UP000192596">
    <property type="component" value="Unassembled WGS sequence"/>
</dbReference>
<keyword evidence="3" id="KW-1185">Reference proteome</keyword>
<proteinExistence type="predicted"/>
<evidence type="ECO:0000313" key="2">
    <source>
        <dbReference type="EMBL" id="OQO13267.1"/>
    </source>
</evidence>
<feature type="region of interest" description="Disordered" evidence="1">
    <location>
        <begin position="1"/>
        <end position="70"/>
    </location>
</feature>
<name>A0A1V8TPG3_9PEZI</name>
<accession>A0A1V8TPG3</accession>
<feature type="region of interest" description="Disordered" evidence="1">
    <location>
        <begin position="97"/>
        <end position="170"/>
    </location>
</feature>
<feature type="compositionally biased region" description="Polar residues" evidence="1">
    <location>
        <begin position="126"/>
        <end position="149"/>
    </location>
</feature>
<feature type="compositionally biased region" description="Basic and acidic residues" evidence="1">
    <location>
        <begin position="115"/>
        <end position="125"/>
    </location>
</feature>
<gene>
    <name evidence="2" type="ORF">B0A48_01495</name>
</gene>
<comment type="caution">
    <text evidence="2">The sequence shown here is derived from an EMBL/GenBank/DDBJ whole genome shotgun (WGS) entry which is preliminary data.</text>
</comment>
<evidence type="ECO:0000256" key="1">
    <source>
        <dbReference type="SAM" id="MobiDB-lite"/>
    </source>
</evidence>
<reference evidence="3" key="1">
    <citation type="submission" date="2017-03" db="EMBL/GenBank/DDBJ databases">
        <title>Genomes of endolithic fungi from Antarctica.</title>
        <authorList>
            <person name="Coleine C."/>
            <person name="Masonjones S."/>
            <person name="Stajich J.E."/>
        </authorList>
    </citation>
    <scope>NUCLEOTIDE SEQUENCE [LARGE SCALE GENOMIC DNA]</scope>
    <source>
        <strain evidence="3">CCFEE 5527</strain>
    </source>
</reference>
<dbReference type="AlphaFoldDB" id="A0A1V8TPG3"/>